<evidence type="ECO:0000256" key="2">
    <source>
        <dbReference type="ARBA" id="ARBA00022801"/>
    </source>
</evidence>
<dbReference type="GO" id="GO:0016787">
    <property type="term" value="F:hydrolase activity"/>
    <property type="evidence" value="ECO:0007669"/>
    <property type="project" value="UniProtKB-KW"/>
</dbReference>
<dbReference type="CDD" id="cd13925">
    <property type="entry name" value="RPF"/>
    <property type="match status" value="1"/>
</dbReference>
<dbReference type="Proteomes" id="UP000620156">
    <property type="component" value="Unassembled WGS sequence"/>
</dbReference>
<keyword evidence="2" id="KW-0378">Hydrolase</keyword>
<evidence type="ECO:0000256" key="3">
    <source>
        <dbReference type="SAM" id="MobiDB-lite"/>
    </source>
</evidence>
<feature type="domain" description="Resuscitation-promoting factor core lysozyme-like" evidence="4">
    <location>
        <begin position="40"/>
        <end position="116"/>
    </location>
</feature>
<dbReference type="EMBL" id="BMQK01000007">
    <property type="protein sequence ID" value="GGQ63545.1"/>
    <property type="molecule type" value="Genomic_DNA"/>
</dbReference>
<reference evidence="5" key="1">
    <citation type="journal article" date="2014" name="Int. J. Syst. Evol. Microbiol.">
        <title>Complete genome sequence of Corynebacterium casei LMG S-19264T (=DSM 44701T), isolated from a smear-ripened cheese.</title>
        <authorList>
            <consortium name="US DOE Joint Genome Institute (JGI-PGF)"/>
            <person name="Walter F."/>
            <person name="Albersmeier A."/>
            <person name="Kalinowski J."/>
            <person name="Ruckert C."/>
        </authorList>
    </citation>
    <scope>NUCLEOTIDE SEQUENCE</scope>
    <source>
        <strain evidence="5">JCM 3131</strain>
    </source>
</reference>
<dbReference type="Pfam" id="PF06737">
    <property type="entry name" value="Transglycosylas"/>
    <property type="match status" value="1"/>
</dbReference>
<dbReference type="AlphaFoldDB" id="A0A918EUC5"/>
<organism evidence="5 6">
    <name type="scientific">Streptomyces ruber</name>
    <dbReference type="NCBI Taxonomy" id="83378"/>
    <lineage>
        <taxon>Bacteria</taxon>
        <taxon>Bacillati</taxon>
        <taxon>Actinomycetota</taxon>
        <taxon>Actinomycetes</taxon>
        <taxon>Kitasatosporales</taxon>
        <taxon>Streptomycetaceae</taxon>
        <taxon>Streptomyces</taxon>
    </lineage>
</organism>
<dbReference type="SUPFAM" id="SSF53955">
    <property type="entry name" value="Lysozyme-like"/>
    <property type="match status" value="1"/>
</dbReference>
<dbReference type="InterPro" id="IPR023346">
    <property type="entry name" value="Lysozyme-like_dom_sf"/>
</dbReference>
<feature type="region of interest" description="Disordered" evidence="3">
    <location>
        <begin position="130"/>
        <end position="303"/>
    </location>
</feature>
<reference evidence="5" key="2">
    <citation type="submission" date="2020-09" db="EMBL/GenBank/DDBJ databases">
        <authorList>
            <person name="Sun Q."/>
            <person name="Ohkuma M."/>
        </authorList>
    </citation>
    <scope>NUCLEOTIDE SEQUENCE</scope>
    <source>
        <strain evidence="5">JCM 3131</strain>
    </source>
</reference>
<keyword evidence="6" id="KW-1185">Reference proteome</keyword>
<dbReference type="Gene3D" id="1.10.530.10">
    <property type="match status" value="1"/>
</dbReference>
<name>A0A918EUC5_9ACTN</name>
<comment type="caution">
    <text evidence="5">The sequence shown here is derived from an EMBL/GenBank/DDBJ whole genome shotgun (WGS) entry which is preliminary data.</text>
</comment>
<feature type="compositionally biased region" description="Low complexity" evidence="3">
    <location>
        <begin position="150"/>
        <end position="160"/>
    </location>
</feature>
<feature type="compositionally biased region" description="Gly residues" evidence="3">
    <location>
        <begin position="132"/>
        <end position="149"/>
    </location>
</feature>
<evidence type="ECO:0000259" key="4">
    <source>
        <dbReference type="Pfam" id="PF06737"/>
    </source>
</evidence>
<gene>
    <name evidence="5" type="ORF">GCM10010145_36770</name>
</gene>
<evidence type="ECO:0000313" key="6">
    <source>
        <dbReference type="Proteomes" id="UP000620156"/>
    </source>
</evidence>
<feature type="compositionally biased region" description="Low complexity" evidence="3">
    <location>
        <begin position="227"/>
        <end position="255"/>
    </location>
</feature>
<comment type="similarity">
    <text evidence="1">Belongs to the transglycosylase family. Rpf subfamily.</text>
</comment>
<dbReference type="InterPro" id="IPR010618">
    <property type="entry name" value="RPF"/>
</dbReference>
<evidence type="ECO:0000256" key="1">
    <source>
        <dbReference type="ARBA" id="ARBA00010830"/>
    </source>
</evidence>
<proteinExistence type="inferred from homology"/>
<accession>A0A918EUC5</accession>
<protein>
    <submittedName>
        <fullName evidence="5">Peptidoglycan-binding protein LysM</fullName>
    </submittedName>
</protein>
<evidence type="ECO:0000313" key="5">
    <source>
        <dbReference type="EMBL" id="GGQ63545.1"/>
    </source>
</evidence>
<sequence length="317" mass="29531">MLSGNGRHRRPRQAPALLVAAGVTGSAIAIPLLGAGGASAADGTVWDQVAECESGGSWSANTGNGHYGGLQMSQADWEAYGGLDYAPSADQASRSQQIAVAEGIFADRGALAWPACGVLGGLVGEDSAADAGTGGTGGSTGSNSSGGNGSSDSSAPTPGTGASGTGSTGSASQGGDSAGGKETGDGTGASGASTAEPGDPGASASGDDSAEPGEGGGSPGATEEDPAAGTASDASSASPSASASASASTDETAGTGRHRGGSADEEPAGAVTDGSTASTGRHAAREDVVAERTGGAYTMRSGDGLWAAAASSSTVAG</sequence>